<reference evidence="2" key="1">
    <citation type="submission" date="2021-03" db="EMBL/GenBank/DDBJ databases">
        <authorList>
            <person name="Tagirdzhanova G."/>
        </authorList>
    </citation>
    <scope>NUCLEOTIDE SEQUENCE</scope>
</reference>
<keyword evidence="1" id="KW-0472">Membrane</keyword>
<dbReference type="Proteomes" id="UP000664203">
    <property type="component" value="Unassembled WGS sequence"/>
</dbReference>
<proteinExistence type="predicted"/>
<dbReference type="AlphaFoldDB" id="A0A8H3F208"/>
<keyword evidence="1" id="KW-0812">Transmembrane</keyword>
<evidence type="ECO:0000256" key="1">
    <source>
        <dbReference type="SAM" id="Phobius"/>
    </source>
</evidence>
<organism evidence="2 3">
    <name type="scientific">Alectoria fallacina</name>
    <dbReference type="NCBI Taxonomy" id="1903189"/>
    <lineage>
        <taxon>Eukaryota</taxon>
        <taxon>Fungi</taxon>
        <taxon>Dikarya</taxon>
        <taxon>Ascomycota</taxon>
        <taxon>Pezizomycotina</taxon>
        <taxon>Lecanoromycetes</taxon>
        <taxon>OSLEUM clade</taxon>
        <taxon>Lecanoromycetidae</taxon>
        <taxon>Lecanorales</taxon>
        <taxon>Lecanorineae</taxon>
        <taxon>Parmeliaceae</taxon>
        <taxon>Alectoria</taxon>
    </lineage>
</organism>
<accession>A0A8H3F208</accession>
<protein>
    <submittedName>
        <fullName evidence="2">Uncharacterized protein</fullName>
    </submittedName>
</protein>
<comment type="caution">
    <text evidence="2">The sequence shown here is derived from an EMBL/GenBank/DDBJ whole genome shotgun (WGS) entry which is preliminary data.</text>
</comment>
<feature type="transmembrane region" description="Helical" evidence="1">
    <location>
        <begin position="121"/>
        <end position="139"/>
    </location>
</feature>
<gene>
    <name evidence="2" type="ORF">ALECFALPRED_010915</name>
</gene>
<keyword evidence="3" id="KW-1185">Reference proteome</keyword>
<name>A0A8H3F208_9LECA</name>
<evidence type="ECO:0000313" key="3">
    <source>
        <dbReference type="Proteomes" id="UP000664203"/>
    </source>
</evidence>
<evidence type="ECO:0000313" key="2">
    <source>
        <dbReference type="EMBL" id="CAF9916932.1"/>
    </source>
</evidence>
<keyword evidence="1" id="KW-1133">Transmembrane helix</keyword>
<dbReference type="EMBL" id="CAJPDR010000094">
    <property type="protein sequence ID" value="CAF9916932.1"/>
    <property type="molecule type" value="Genomic_DNA"/>
</dbReference>
<sequence length="167" mass="18434">MKAGIEYITHVTVTSTFVTKSIATHKTGLTPLSISETTFSDADIAIKKGGITHPAATSSSAAKSISPHKSSLSTLASVESTPLPAYRSVSSPPPTYEPYKKLYLTVADLYMRYALLSKPSFIITRIVTVLFIMFMQNLYEKFYDKEKPIIFTSSKTFDSPIKQHATR</sequence>